<dbReference type="AlphaFoldDB" id="A0A0C5VU47"/>
<protein>
    <submittedName>
        <fullName evidence="1">Uncharacterized protein</fullName>
    </submittedName>
</protein>
<dbReference type="Proteomes" id="UP000032266">
    <property type="component" value="Chromosome"/>
</dbReference>
<organism evidence="1 2">
    <name type="scientific">Gynuella sunshinyii YC6258</name>
    <dbReference type="NCBI Taxonomy" id="1445510"/>
    <lineage>
        <taxon>Bacteria</taxon>
        <taxon>Pseudomonadati</taxon>
        <taxon>Pseudomonadota</taxon>
        <taxon>Gammaproteobacteria</taxon>
        <taxon>Oceanospirillales</taxon>
        <taxon>Saccharospirillaceae</taxon>
        <taxon>Gynuella</taxon>
    </lineage>
</organism>
<gene>
    <name evidence="1" type="ORF">YC6258_04791</name>
</gene>
<proteinExistence type="predicted"/>
<reference evidence="1 2" key="1">
    <citation type="submission" date="2014-01" db="EMBL/GenBank/DDBJ databases">
        <title>Full genme sequencing of cellulolytic bacterium Gynuella sunshinyii YC6258T gen. nov., sp. nov.</title>
        <authorList>
            <person name="Khan H."/>
            <person name="Chung E.J."/>
            <person name="Chung Y.R."/>
        </authorList>
    </citation>
    <scope>NUCLEOTIDE SEQUENCE [LARGE SCALE GENOMIC DNA]</scope>
    <source>
        <strain evidence="1 2">YC6258</strain>
    </source>
</reference>
<sequence length="58" mass="6822">MPGNDIGRYQLSYKFNPAKLIVQSTARKPEGQKANNRIFRKDFEINNLLKNLKPPEYR</sequence>
<evidence type="ECO:0000313" key="2">
    <source>
        <dbReference type="Proteomes" id="UP000032266"/>
    </source>
</evidence>
<accession>A0A0C5VU47</accession>
<dbReference type="HOGENOM" id="CLU_2973108_0_0_6"/>
<keyword evidence="2" id="KW-1185">Reference proteome</keyword>
<name>A0A0C5VU47_9GAMM</name>
<dbReference type="KEGG" id="gsn:YC6258_04791"/>
<evidence type="ECO:0000313" key="1">
    <source>
        <dbReference type="EMBL" id="AJQ96823.1"/>
    </source>
</evidence>
<dbReference type="EMBL" id="CP007142">
    <property type="protein sequence ID" value="AJQ96823.1"/>
    <property type="molecule type" value="Genomic_DNA"/>
</dbReference>
<dbReference type="STRING" id="1445510.YC6258_04791"/>